<protein>
    <submittedName>
        <fullName evidence="2">MOSC N-terminal beta barrel domain-containing protein</fullName>
    </submittedName>
</protein>
<dbReference type="GO" id="GO:0030170">
    <property type="term" value="F:pyridoxal phosphate binding"/>
    <property type="evidence" value="ECO:0007669"/>
    <property type="project" value="InterPro"/>
</dbReference>
<dbReference type="SUPFAM" id="SSF50800">
    <property type="entry name" value="PK beta-barrel domain-like"/>
    <property type="match status" value="1"/>
</dbReference>
<dbReference type="PROSITE" id="PS51340">
    <property type="entry name" value="MOSC"/>
    <property type="match status" value="1"/>
</dbReference>
<evidence type="ECO:0000259" key="1">
    <source>
        <dbReference type="PROSITE" id="PS51340"/>
    </source>
</evidence>
<dbReference type="InterPro" id="IPR005302">
    <property type="entry name" value="MoCF_Sase_C"/>
</dbReference>
<gene>
    <name evidence="2" type="ORF">IQ249_00390</name>
</gene>
<dbReference type="GO" id="GO:0030151">
    <property type="term" value="F:molybdenum ion binding"/>
    <property type="evidence" value="ECO:0007669"/>
    <property type="project" value="InterPro"/>
</dbReference>
<dbReference type="Proteomes" id="UP000654482">
    <property type="component" value="Unassembled WGS sequence"/>
</dbReference>
<dbReference type="PANTHER" id="PTHR14237">
    <property type="entry name" value="MOLYBDOPTERIN COFACTOR SULFURASE MOSC"/>
    <property type="match status" value="1"/>
</dbReference>
<dbReference type="RefSeq" id="WP_194027429.1">
    <property type="nucleotide sequence ID" value="NZ_JADEWZ010000001.1"/>
</dbReference>
<dbReference type="InterPro" id="IPR005303">
    <property type="entry name" value="MOCOS_middle"/>
</dbReference>
<keyword evidence="3" id="KW-1185">Reference proteome</keyword>
<dbReference type="AlphaFoldDB" id="A0A8J7AZP8"/>
<dbReference type="Pfam" id="PF03476">
    <property type="entry name" value="MOSC_N"/>
    <property type="match status" value="1"/>
</dbReference>
<dbReference type="InterPro" id="IPR011037">
    <property type="entry name" value="Pyrv_Knase-like_insert_dom_sf"/>
</dbReference>
<accession>A0A8J7AZP8</accession>
<name>A0A8J7AZP8_9CYAN</name>
<dbReference type="EMBL" id="JADEWZ010000001">
    <property type="protein sequence ID" value="MBE9114345.1"/>
    <property type="molecule type" value="Genomic_DNA"/>
</dbReference>
<proteinExistence type="predicted"/>
<sequence length="277" mass="31713">MHVTGLFIYPIKSCRGIQLQQAEVTPKGFMWDREFMVVDEKGLFLTQRKHPNLARVNVQIEGDYISLSTDENRVPPLQFQPTSNGKAIEVTVWRSHLRAIDQGDAVAAWFQTVLNTQENFRLVRQSPDDPRFVNPKYALQGNETVSFADGYPFLLVNTASLANLNQRLERAYQNDSQTVPMNRFRPNIIVDTDLPFAEDTWDSIQIDRVIFDLVKPCDRCIIITTNQTTGERNPNREPFKILSSFRSVPKAGILFGENMIPRNTGILKTRDRVEILS</sequence>
<feature type="domain" description="MOSC" evidence="1">
    <location>
        <begin position="125"/>
        <end position="276"/>
    </location>
</feature>
<reference evidence="2" key="1">
    <citation type="submission" date="2020-10" db="EMBL/GenBank/DDBJ databases">
        <authorList>
            <person name="Castelo-Branco R."/>
            <person name="Eusebio N."/>
            <person name="Adriana R."/>
            <person name="Vieira A."/>
            <person name="Brugerolle De Fraissinette N."/>
            <person name="Rezende De Castro R."/>
            <person name="Schneider M.P."/>
            <person name="Vasconcelos V."/>
            <person name="Leao P.N."/>
        </authorList>
    </citation>
    <scope>NUCLEOTIDE SEQUENCE</scope>
    <source>
        <strain evidence="2">LEGE 07157</strain>
    </source>
</reference>
<organism evidence="2 3">
    <name type="scientific">Lusitaniella coriacea LEGE 07157</name>
    <dbReference type="NCBI Taxonomy" id="945747"/>
    <lineage>
        <taxon>Bacteria</taxon>
        <taxon>Bacillati</taxon>
        <taxon>Cyanobacteriota</taxon>
        <taxon>Cyanophyceae</taxon>
        <taxon>Spirulinales</taxon>
        <taxon>Lusitaniellaceae</taxon>
        <taxon>Lusitaniella</taxon>
    </lineage>
</organism>
<comment type="caution">
    <text evidence="2">The sequence shown here is derived from an EMBL/GenBank/DDBJ whole genome shotgun (WGS) entry which is preliminary data.</text>
</comment>
<evidence type="ECO:0000313" key="3">
    <source>
        <dbReference type="Proteomes" id="UP000654482"/>
    </source>
</evidence>
<dbReference type="Pfam" id="PF03473">
    <property type="entry name" value="MOSC"/>
    <property type="match status" value="1"/>
</dbReference>
<evidence type="ECO:0000313" key="2">
    <source>
        <dbReference type="EMBL" id="MBE9114345.1"/>
    </source>
</evidence>
<dbReference type="SUPFAM" id="SSF141673">
    <property type="entry name" value="MOSC N-terminal domain-like"/>
    <property type="match status" value="1"/>
</dbReference>
<dbReference type="PANTHER" id="PTHR14237:SF19">
    <property type="entry name" value="MITOCHONDRIAL AMIDOXIME REDUCING COMPONENT 1"/>
    <property type="match status" value="1"/>
</dbReference>
<dbReference type="GO" id="GO:0003824">
    <property type="term" value="F:catalytic activity"/>
    <property type="evidence" value="ECO:0007669"/>
    <property type="project" value="InterPro"/>
</dbReference>